<accession>T1BGX8</accession>
<name>T1BGX8_9ZZZZ</name>
<protein>
    <submittedName>
        <fullName evidence="1">Uncharacterized protein</fullName>
    </submittedName>
</protein>
<proteinExistence type="predicted"/>
<dbReference type="EMBL" id="AUZY01002439">
    <property type="protein sequence ID" value="EQD72221.1"/>
    <property type="molecule type" value="Genomic_DNA"/>
</dbReference>
<sequence length="212" mass="22341">MLLLGAVHARAASVVTDNVVSQAKQMQTDVPVTFGQVFKDADVPRGATLTATLSGQPVTLQVDAKATNPDGSLRHAVLTAMVPALPGNATLPLTLSTEPARMATGQTSPVSLSQLLATNYDAKVSINIGGKSYTADARSLLQTASSARACKPWDRQCNLWLSGPLTSEWVVNGPVRAPDGTTNPNLRIYFAVRAYSDGSSSSIRHVRTDVIV</sequence>
<organism evidence="1">
    <name type="scientific">mine drainage metagenome</name>
    <dbReference type="NCBI Taxonomy" id="410659"/>
    <lineage>
        <taxon>unclassified sequences</taxon>
        <taxon>metagenomes</taxon>
        <taxon>ecological metagenomes</taxon>
    </lineage>
</organism>
<evidence type="ECO:0000313" key="1">
    <source>
        <dbReference type="EMBL" id="EQD72221.1"/>
    </source>
</evidence>
<dbReference type="AlphaFoldDB" id="T1BGX8"/>
<reference evidence="1" key="2">
    <citation type="journal article" date="2014" name="ISME J.">
        <title>Microbial stratification in low pH oxic and suboxic macroscopic growths along an acid mine drainage.</title>
        <authorList>
            <person name="Mendez-Garcia C."/>
            <person name="Mesa V."/>
            <person name="Sprenger R.R."/>
            <person name="Richter M."/>
            <person name="Diez M.S."/>
            <person name="Solano J."/>
            <person name="Bargiela R."/>
            <person name="Golyshina O.V."/>
            <person name="Manteca A."/>
            <person name="Ramos J.L."/>
            <person name="Gallego J.R."/>
            <person name="Llorente I."/>
            <person name="Martins Dos Santos V.A."/>
            <person name="Jensen O.N."/>
            <person name="Pelaez A.I."/>
            <person name="Sanchez J."/>
            <person name="Ferrer M."/>
        </authorList>
    </citation>
    <scope>NUCLEOTIDE SEQUENCE</scope>
</reference>
<reference evidence="1" key="1">
    <citation type="submission" date="2013-08" db="EMBL/GenBank/DDBJ databases">
        <authorList>
            <person name="Mendez C."/>
            <person name="Richter M."/>
            <person name="Ferrer M."/>
            <person name="Sanchez J."/>
        </authorList>
    </citation>
    <scope>NUCLEOTIDE SEQUENCE</scope>
</reference>
<gene>
    <name evidence="1" type="ORF">B1B_03919</name>
</gene>
<feature type="non-terminal residue" evidence="1">
    <location>
        <position position="212"/>
    </location>
</feature>
<comment type="caution">
    <text evidence="1">The sequence shown here is derived from an EMBL/GenBank/DDBJ whole genome shotgun (WGS) entry which is preliminary data.</text>
</comment>